<dbReference type="CDD" id="cd07245">
    <property type="entry name" value="VOC_like"/>
    <property type="match status" value="1"/>
</dbReference>
<protein>
    <recommendedName>
        <fullName evidence="2">VOC domain-containing protein</fullName>
    </recommendedName>
</protein>
<feature type="region of interest" description="Disordered" evidence="1">
    <location>
        <begin position="1"/>
        <end position="31"/>
    </location>
</feature>
<gene>
    <name evidence="3" type="ORF">SI8410_06009182</name>
</gene>
<evidence type="ECO:0000256" key="1">
    <source>
        <dbReference type="SAM" id="MobiDB-lite"/>
    </source>
</evidence>
<dbReference type="InterPro" id="IPR004360">
    <property type="entry name" value="Glyas_Fos-R_dOase_dom"/>
</dbReference>
<dbReference type="PROSITE" id="PS51819">
    <property type="entry name" value="VOC"/>
    <property type="match status" value="1"/>
</dbReference>
<dbReference type="PANTHER" id="PTHR46142">
    <property type="match status" value="1"/>
</dbReference>
<dbReference type="Proteomes" id="UP000663760">
    <property type="component" value="Chromosome 6"/>
</dbReference>
<dbReference type="InterPro" id="IPR029068">
    <property type="entry name" value="Glyas_Bleomycin-R_OHBP_Dase"/>
</dbReference>
<dbReference type="OrthoDB" id="16820at2759"/>
<evidence type="ECO:0000313" key="4">
    <source>
        <dbReference type="Proteomes" id="UP000663760"/>
    </source>
</evidence>
<proteinExistence type="predicted"/>
<dbReference type="Gene3D" id="3.10.180.10">
    <property type="entry name" value="2,3-Dihydroxybiphenyl 1,2-Dioxygenase, domain 1"/>
    <property type="match status" value="1"/>
</dbReference>
<dbReference type="AlphaFoldDB" id="A0A7I8KL58"/>
<accession>A0A7I8KL58</accession>
<dbReference type="InterPro" id="IPR037523">
    <property type="entry name" value="VOC_core"/>
</dbReference>
<evidence type="ECO:0000313" key="3">
    <source>
        <dbReference type="EMBL" id="CAA7398517.1"/>
    </source>
</evidence>
<sequence length="199" mass="22033">MRNGEEEGAEEGRGQGEEKRGGGGGGRAGNGPMPLMGLNHISRLCKSVEASIDFYTKLLGFVLVERPPAFESFTGAWLYNYGVGIHLVQKQEQGQHSHVDPSPEKLEPMDNHISFQCEDMEAIEERLKERKIEYLKRTVDGEEGSAVDQLFFKDPDGFMIEICNCENLKLVPAGPPGWIRPPRGRRSPPVLSDHPGDSS</sequence>
<dbReference type="EMBL" id="LR746269">
    <property type="protein sequence ID" value="CAA7398517.1"/>
    <property type="molecule type" value="Genomic_DNA"/>
</dbReference>
<feature type="region of interest" description="Disordered" evidence="1">
    <location>
        <begin position="179"/>
        <end position="199"/>
    </location>
</feature>
<feature type="domain" description="VOC" evidence="2">
    <location>
        <begin position="37"/>
        <end position="165"/>
    </location>
</feature>
<name>A0A7I8KL58_SPIIN</name>
<dbReference type="SUPFAM" id="SSF54593">
    <property type="entry name" value="Glyoxalase/Bleomycin resistance protein/Dihydroxybiphenyl dioxygenase"/>
    <property type="match status" value="1"/>
</dbReference>
<evidence type="ECO:0000259" key="2">
    <source>
        <dbReference type="PROSITE" id="PS51819"/>
    </source>
</evidence>
<feature type="compositionally biased region" description="Basic and acidic residues" evidence="1">
    <location>
        <begin position="10"/>
        <end position="21"/>
    </location>
</feature>
<dbReference type="Pfam" id="PF00903">
    <property type="entry name" value="Glyoxalase"/>
    <property type="match status" value="1"/>
</dbReference>
<keyword evidence="4" id="KW-1185">Reference proteome</keyword>
<organism evidence="3 4">
    <name type="scientific">Spirodela intermedia</name>
    <name type="common">Intermediate duckweed</name>
    <dbReference type="NCBI Taxonomy" id="51605"/>
    <lineage>
        <taxon>Eukaryota</taxon>
        <taxon>Viridiplantae</taxon>
        <taxon>Streptophyta</taxon>
        <taxon>Embryophyta</taxon>
        <taxon>Tracheophyta</taxon>
        <taxon>Spermatophyta</taxon>
        <taxon>Magnoliopsida</taxon>
        <taxon>Liliopsida</taxon>
        <taxon>Araceae</taxon>
        <taxon>Lemnoideae</taxon>
        <taxon>Spirodela</taxon>
    </lineage>
</organism>
<dbReference type="PANTHER" id="PTHR46142:SF8">
    <property type="entry name" value="EXPRESSED PROTEIN"/>
    <property type="match status" value="1"/>
</dbReference>
<reference evidence="3" key="1">
    <citation type="submission" date="2020-02" db="EMBL/GenBank/DDBJ databases">
        <authorList>
            <person name="Scholz U."/>
            <person name="Mascher M."/>
            <person name="Fiebig A."/>
        </authorList>
    </citation>
    <scope>NUCLEOTIDE SEQUENCE</scope>
</reference>